<dbReference type="Gene3D" id="1.25.10.10">
    <property type="entry name" value="Leucine-rich Repeat Variant"/>
    <property type="match status" value="1"/>
</dbReference>
<gene>
    <name evidence="4" type="ORF">E0485_15425</name>
</gene>
<evidence type="ECO:0000256" key="2">
    <source>
        <dbReference type="ARBA" id="ARBA00022803"/>
    </source>
</evidence>
<keyword evidence="2 3" id="KW-0802">TPR repeat</keyword>
<evidence type="ECO:0000256" key="3">
    <source>
        <dbReference type="PROSITE-ProRule" id="PRU00339"/>
    </source>
</evidence>
<dbReference type="InterPro" id="IPR019734">
    <property type="entry name" value="TPR_rpt"/>
</dbReference>
<dbReference type="InterPro" id="IPR011990">
    <property type="entry name" value="TPR-like_helical_dom_sf"/>
</dbReference>
<feature type="repeat" description="TPR" evidence="3">
    <location>
        <begin position="21"/>
        <end position="54"/>
    </location>
</feature>
<dbReference type="PANTHER" id="PTHR45586:SF1">
    <property type="entry name" value="LIPOPOLYSACCHARIDE ASSEMBLY PROTEIN B"/>
    <property type="match status" value="1"/>
</dbReference>
<feature type="repeat" description="TPR" evidence="3">
    <location>
        <begin position="188"/>
        <end position="221"/>
    </location>
</feature>
<name>A0A4R4E8V7_9BACL</name>
<proteinExistence type="predicted"/>
<dbReference type="PANTHER" id="PTHR45586">
    <property type="entry name" value="TPR REPEAT-CONTAINING PROTEIN PA4667"/>
    <property type="match status" value="1"/>
</dbReference>
<dbReference type="EMBL" id="SKFG01000015">
    <property type="protein sequence ID" value="TCZ75989.1"/>
    <property type="molecule type" value="Genomic_DNA"/>
</dbReference>
<dbReference type="AlphaFoldDB" id="A0A4R4E8V7"/>
<dbReference type="Proteomes" id="UP000295418">
    <property type="component" value="Unassembled WGS sequence"/>
</dbReference>
<organism evidence="4 5">
    <name type="scientific">Paenibacillus albiflavus</name>
    <dbReference type="NCBI Taxonomy" id="2545760"/>
    <lineage>
        <taxon>Bacteria</taxon>
        <taxon>Bacillati</taxon>
        <taxon>Bacillota</taxon>
        <taxon>Bacilli</taxon>
        <taxon>Bacillales</taxon>
        <taxon>Paenibacillaceae</taxon>
        <taxon>Paenibacillus</taxon>
    </lineage>
</organism>
<reference evidence="4 5" key="1">
    <citation type="submission" date="2019-03" db="EMBL/GenBank/DDBJ databases">
        <authorList>
            <person name="Kim M.K.M."/>
        </authorList>
    </citation>
    <scope>NUCLEOTIDE SEQUENCE [LARGE SCALE GENOMIC DNA]</scope>
    <source>
        <strain evidence="4 5">18JY21-1</strain>
    </source>
</reference>
<comment type="caution">
    <text evidence="4">The sequence shown here is derived from an EMBL/GenBank/DDBJ whole genome shotgun (WGS) entry which is preliminary data.</text>
</comment>
<dbReference type="InterPro" id="IPR011989">
    <property type="entry name" value="ARM-like"/>
</dbReference>
<dbReference type="Pfam" id="PF13432">
    <property type="entry name" value="TPR_16"/>
    <property type="match status" value="1"/>
</dbReference>
<protein>
    <submittedName>
        <fullName evidence="4">Tetratricopeptide repeat protein</fullName>
    </submittedName>
</protein>
<keyword evidence="5" id="KW-1185">Reference proteome</keyword>
<evidence type="ECO:0000256" key="1">
    <source>
        <dbReference type="ARBA" id="ARBA00022737"/>
    </source>
</evidence>
<dbReference type="Gene3D" id="1.25.40.10">
    <property type="entry name" value="Tetratricopeptide repeat domain"/>
    <property type="match status" value="2"/>
</dbReference>
<sequence length="579" mass="67105">MDKKRVSANTHMKVIPIRLDASFFFERAVQSLDRYHYDKALKYFRRAIEFEKDNPMNYCNLAGVLSEMGQFEESNQVLQEVIDTIDPSMIECHYYMANNYANMERFELAEEALGYYLENDPKGSFLEESDELMDYLSYELQRPTRIKQIKAREGLFEHDGARGLLEEGRFTEATRMLEAIVEKQPDFMAARNNLALAYYYTGLFDKSVATIKEVLELEPGNLHALCNLAIFYQHLGLEAEVQELIRTLRKTYPMQLDHMFKMATTMGILGEHDGAYQLFKRLLKLGEGESDPSLFHYTAVAACSIGRYEEARRMWKQVQKLDPGSEVAAYYLRYLDTKDESQEAIKLHYHYHLPFEEQFRALTKSEHGIPEGLKEDPLVRSSFFWALRHGDYATKLQVIQAFGLIGDNEVREALTDFIADANEDDYLKRAAIFVLRDMGIKEPLMAHLGGESRMVKDAAFGLNLPTWEAKWQAVIELAHRNMHGRYDLIEQHDLETMWIEFLTRVYPNVPRITKVEGWAAALEYLTAKMYHRAISYHEVAARYQASVSTIRKNVKLIDEVCGLKDKMDAILSQLLKIKQ</sequence>
<dbReference type="SMART" id="SM00028">
    <property type="entry name" value="TPR"/>
    <property type="match status" value="4"/>
</dbReference>
<dbReference type="SUPFAM" id="SSF48452">
    <property type="entry name" value="TPR-like"/>
    <property type="match status" value="2"/>
</dbReference>
<dbReference type="PROSITE" id="PS50005">
    <property type="entry name" value="TPR"/>
    <property type="match status" value="2"/>
</dbReference>
<dbReference type="OrthoDB" id="600613at2"/>
<dbReference type="InterPro" id="IPR051012">
    <property type="entry name" value="CellSynth/LPSAsmb/PSIAsmb"/>
</dbReference>
<evidence type="ECO:0000313" key="4">
    <source>
        <dbReference type="EMBL" id="TCZ75989.1"/>
    </source>
</evidence>
<evidence type="ECO:0000313" key="5">
    <source>
        <dbReference type="Proteomes" id="UP000295418"/>
    </source>
</evidence>
<keyword evidence="1" id="KW-0677">Repeat</keyword>
<accession>A0A4R4E8V7</accession>